<dbReference type="Gene3D" id="1.20.1340.10">
    <property type="entry name" value="dopa decarboxylase, N-terminal domain"/>
    <property type="match status" value="1"/>
</dbReference>
<dbReference type="OrthoDB" id="639767at2759"/>
<dbReference type="Proteomes" id="UP000183567">
    <property type="component" value="Unassembled WGS sequence"/>
</dbReference>
<evidence type="ECO:0000256" key="6">
    <source>
        <dbReference type="PIRSR" id="PIRSR602129-50"/>
    </source>
</evidence>
<accession>A0A1J8QHB2</accession>
<dbReference type="Gene3D" id="3.40.640.10">
    <property type="entry name" value="Type I PLP-dependent aspartate aminotransferase-like (Major domain)"/>
    <property type="match status" value="1"/>
</dbReference>
<dbReference type="GO" id="GO:0006520">
    <property type="term" value="P:amino acid metabolic process"/>
    <property type="evidence" value="ECO:0007669"/>
    <property type="project" value="InterPro"/>
</dbReference>
<dbReference type="SUPFAM" id="SSF53383">
    <property type="entry name" value="PLP-dependent transferases"/>
    <property type="match status" value="1"/>
</dbReference>
<dbReference type="PANTHER" id="PTHR11999:SF70">
    <property type="entry name" value="MIP05841P"/>
    <property type="match status" value="1"/>
</dbReference>
<dbReference type="AlphaFoldDB" id="A0A1J8QHB2"/>
<evidence type="ECO:0000256" key="1">
    <source>
        <dbReference type="ARBA" id="ARBA00001933"/>
    </source>
</evidence>
<evidence type="ECO:0008006" key="10">
    <source>
        <dbReference type="Google" id="ProtNLM"/>
    </source>
</evidence>
<dbReference type="InterPro" id="IPR021115">
    <property type="entry name" value="Pyridoxal-P_BS"/>
</dbReference>
<feature type="modified residue" description="N6-(pyridoxal phosphate)lysine" evidence="6">
    <location>
        <position position="337"/>
    </location>
</feature>
<evidence type="ECO:0000256" key="5">
    <source>
        <dbReference type="ARBA" id="ARBA00023239"/>
    </source>
</evidence>
<dbReference type="PROSITE" id="PS00392">
    <property type="entry name" value="DDC_GAD_HDC_YDC"/>
    <property type="match status" value="1"/>
</dbReference>
<evidence type="ECO:0000313" key="9">
    <source>
        <dbReference type="Proteomes" id="UP000183567"/>
    </source>
</evidence>
<sequence>MDLASGLQRVTSAGTGVIPWPTLQQHTRMQCHLVNPMDIEQFRRAGYQAIDRICDYYTSLRDRPVTSQVEPGYLRKLLPGASAPTVGEDFQLIADDYQKYILPGLTHWQHPSFFAYFPAACTFEGILGELYASSTLNPGFNWSVGPACTELEAVVMDWSAKILGLDKSFYNTTGVGGGVMQTEASDSALIVAVAARSRYICEHPHVPMEKLVLYTTTQTHSLGKKAAIILGLKVRTLQVMAEDDFALRGETLEVALKEDVHAGLHPFILIATVGTTSSGAVDRLDEIADVARKYPLLWLHVDAAWAGVALVCPEYREECQLPAINRYMDSFSTNFHKWGLVNFDACCLWVRHRKYLTDALAVTPEFLRSKHGDVGAFISLLCVSWIDLAM</sequence>
<dbReference type="EMBL" id="LVVM01000740">
    <property type="protein sequence ID" value="OJA20047.1"/>
    <property type="molecule type" value="Genomic_DNA"/>
</dbReference>
<comment type="similarity">
    <text evidence="2 7">Belongs to the group II decarboxylase family.</text>
</comment>
<name>A0A1J8QHB2_9AGAM</name>
<gene>
    <name evidence="8" type="ORF">AZE42_12482</name>
</gene>
<dbReference type="InterPro" id="IPR015421">
    <property type="entry name" value="PyrdxlP-dep_Trfase_major"/>
</dbReference>
<reference evidence="8 9" key="1">
    <citation type="submission" date="2016-03" db="EMBL/GenBank/DDBJ databases">
        <title>Comparative genomics of the ectomycorrhizal sister species Rhizopogon vinicolor and Rhizopogon vesiculosus (Basidiomycota: Boletales) reveals a divergence of the mating type B locus.</title>
        <authorList>
            <person name="Mujic A.B."/>
            <person name="Kuo A."/>
            <person name="Tritt A."/>
            <person name="Lipzen A."/>
            <person name="Chen C."/>
            <person name="Johnson J."/>
            <person name="Sharma A."/>
            <person name="Barry K."/>
            <person name="Grigoriev I.V."/>
            <person name="Spatafora J.W."/>
        </authorList>
    </citation>
    <scope>NUCLEOTIDE SEQUENCE [LARGE SCALE GENOMIC DNA]</scope>
    <source>
        <strain evidence="8 9">AM-OR11-056</strain>
    </source>
</reference>
<comment type="cofactor">
    <cofactor evidence="1 6 7">
        <name>pyridoxal 5'-phosphate</name>
        <dbReference type="ChEBI" id="CHEBI:597326"/>
    </cofactor>
</comment>
<evidence type="ECO:0000256" key="4">
    <source>
        <dbReference type="ARBA" id="ARBA00022898"/>
    </source>
</evidence>
<dbReference type="GO" id="GO:0030170">
    <property type="term" value="F:pyridoxal phosphate binding"/>
    <property type="evidence" value="ECO:0007669"/>
    <property type="project" value="InterPro"/>
</dbReference>
<dbReference type="GO" id="GO:0016831">
    <property type="term" value="F:carboxy-lyase activity"/>
    <property type="evidence" value="ECO:0007669"/>
    <property type="project" value="UniProtKB-KW"/>
</dbReference>
<dbReference type="PANTHER" id="PTHR11999">
    <property type="entry name" value="GROUP II PYRIDOXAL-5-PHOSPHATE DECARBOXYLASE"/>
    <property type="match status" value="1"/>
</dbReference>
<organism evidence="8 9">
    <name type="scientific">Rhizopogon vesiculosus</name>
    <dbReference type="NCBI Taxonomy" id="180088"/>
    <lineage>
        <taxon>Eukaryota</taxon>
        <taxon>Fungi</taxon>
        <taxon>Dikarya</taxon>
        <taxon>Basidiomycota</taxon>
        <taxon>Agaricomycotina</taxon>
        <taxon>Agaricomycetes</taxon>
        <taxon>Agaricomycetidae</taxon>
        <taxon>Boletales</taxon>
        <taxon>Suillineae</taxon>
        <taxon>Rhizopogonaceae</taxon>
        <taxon>Rhizopogon</taxon>
    </lineage>
</organism>
<keyword evidence="3" id="KW-0210">Decarboxylase</keyword>
<evidence type="ECO:0000256" key="7">
    <source>
        <dbReference type="RuleBase" id="RU000382"/>
    </source>
</evidence>
<keyword evidence="9" id="KW-1185">Reference proteome</keyword>
<dbReference type="GO" id="GO:0005737">
    <property type="term" value="C:cytoplasm"/>
    <property type="evidence" value="ECO:0007669"/>
    <property type="project" value="TreeGrafter"/>
</dbReference>
<proteinExistence type="inferred from homology"/>
<keyword evidence="4 6" id="KW-0663">Pyridoxal phosphate</keyword>
<evidence type="ECO:0000256" key="3">
    <source>
        <dbReference type="ARBA" id="ARBA00022793"/>
    </source>
</evidence>
<dbReference type="PRINTS" id="PR00800">
    <property type="entry name" value="YHDCRBOXLASE"/>
</dbReference>
<comment type="caution">
    <text evidence="8">The sequence shown here is derived from an EMBL/GenBank/DDBJ whole genome shotgun (WGS) entry which is preliminary data.</text>
</comment>
<dbReference type="InterPro" id="IPR010977">
    <property type="entry name" value="Aromatic_deC"/>
</dbReference>
<dbReference type="GO" id="GO:0019752">
    <property type="term" value="P:carboxylic acid metabolic process"/>
    <property type="evidence" value="ECO:0007669"/>
    <property type="project" value="InterPro"/>
</dbReference>
<dbReference type="Pfam" id="PF00282">
    <property type="entry name" value="Pyridoxal_deC"/>
    <property type="match status" value="1"/>
</dbReference>
<evidence type="ECO:0000313" key="8">
    <source>
        <dbReference type="EMBL" id="OJA20047.1"/>
    </source>
</evidence>
<dbReference type="STRING" id="180088.A0A1J8QHB2"/>
<protein>
    <recommendedName>
        <fullName evidence="10">Aromatic-L-amino-acid decarboxylase</fullName>
    </recommendedName>
</protein>
<dbReference type="InterPro" id="IPR002129">
    <property type="entry name" value="PyrdxlP-dep_de-COase"/>
</dbReference>
<evidence type="ECO:0000256" key="2">
    <source>
        <dbReference type="ARBA" id="ARBA00009533"/>
    </source>
</evidence>
<keyword evidence="5 7" id="KW-0456">Lyase</keyword>
<dbReference type="InterPro" id="IPR015424">
    <property type="entry name" value="PyrdxlP-dep_Trfase"/>
</dbReference>